<evidence type="ECO:0000256" key="5">
    <source>
        <dbReference type="ARBA" id="ARBA00022705"/>
    </source>
</evidence>
<sequence length="326" mass="37755">MDFNDVIGHEKIISNLKNTIRNDHVAHSYLFEGSKLIGKETLGKVFAKTLLCEKRSVEPCNICQSCIQFDKTNHPDFKIIYPDGQSFKKDQAEEIQRDIRIKPFNSYRKVYILKDIEKMTIEAQNSFLKTLEEPPEYAVIIMTTVNKYKLVPTILSRCQTINFTLVESSKIEKSLVERLKKSDAEAKFLSLFSNGIVGKAIALSESEDFKKIREELITAIDTTLNEDRTKVFSTSEFFQENKDDIEDILDMILLWFRDILIYKESNNENYLVNKDKVHTIINHSKNLNIEKIHDIIETVINTKESIDSKVNFGLAIEMMLLQIQEV</sequence>
<gene>
    <name evidence="9" type="primary">holB</name>
    <name evidence="9" type="ordered locus">Curi_c01140</name>
</gene>
<dbReference type="SUPFAM" id="SSF52540">
    <property type="entry name" value="P-loop containing nucleoside triphosphate hydrolases"/>
    <property type="match status" value="1"/>
</dbReference>
<dbReference type="RefSeq" id="WP_014966331.1">
    <property type="nucleotide sequence ID" value="NC_018664.1"/>
</dbReference>
<dbReference type="eggNOG" id="COG2812">
    <property type="taxonomic scope" value="Bacteria"/>
</dbReference>
<evidence type="ECO:0000256" key="2">
    <source>
        <dbReference type="ARBA" id="ARBA00014363"/>
    </source>
</evidence>
<dbReference type="GO" id="GO:0003887">
    <property type="term" value="F:DNA-directed DNA polymerase activity"/>
    <property type="evidence" value="ECO:0007669"/>
    <property type="project" value="UniProtKB-KW"/>
</dbReference>
<keyword evidence="10" id="KW-1185">Reference proteome</keyword>
<dbReference type="Proteomes" id="UP000006094">
    <property type="component" value="Chromosome"/>
</dbReference>
<keyword evidence="6" id="KW-0239">DNA-directed DNA polymerase</keyword>
<dbReference type="Pfam" id="PF13177">
    <property type="entry name" value="DNA_pol3_delta2"/>
    <property type="match status" value="1"/>
</dbReference>
<evidence type="ECO:0000256" key="4">
    <source>
        <dbReference type="ARBA" id="ARBA00022695"/>
    </source>
</evidence>
<keyword evidence="3 9" id="KW-0808">Transferase</keyword>
<keyword evidence="4 9" id="KW-0548">Nucleotidyltransferase</keyword>
<evidence type="ECO:0000256" key="3">
    <source>
        <dbReference type="ARBA" id="ARBA00022679"/>
    </source>
</evidence>
<dbReference type="PANTHER" id="PTHR11669:SF8">
    <property type="entry name" value="DNA POLYMERASE III SUBUNIT DELTA"/>
    <property type="match status" value="1"/>
</dbReference>
<dbReference type="AlphaFoldDB" id="K0AV97"/>
<dbReference type="EMBL" id="CP003326">
    <property type="protein sequence ID" value="AFS77194.1"/>
    <property type="molecule type" value="Genomic_DNA"/>
</dbReference>
<evidence type="ECO:0000256" key="6">
    <source>
        <dbReference type="ARBA" id="ARBA00022932"/>
    </source>
</evidence>
<dbReference type="GO" id="GO:0003677">
    <property type="term" value="F:DNA binding"/>
    <property type="evidence" value="ECO:0007669"/>
    <property type="project" value="InterPro"/>
</dbReference>
<protein>
    <recommendedName>
        <fullName evidence="2">DNA polymerase III subunit delta'</fullName>
        <ecNumber evidence="1">2.7.7.7</ecNumber>
    </recommendedName>
</protein>
<dbReference type="STRING" id="1128398.Curi_c01140"/>
<reference evidence="9 10" key="1">
    <citation type="journal article" date="2012" name="PLoS ONE">
        <title>The purine-utilizing bacterium Clostridium acidurici 9a: a genome-guided metabolic reconsideration.</title>
        <authorList>
            <person name="Hartwich K."/>
            <person name="Poehlein A."/>
            <person name="Daniel R."/>
        </authorList>
    </citation>
    <scope>NUCLEOTIDE SEQUENCE [LARGE SCALE GENOMIC DNA]</scope>
    <source>
        <strain evidence="10">ATCC 7906 / DSM 604 / BCRC 14475 / CIP 104303 / KCTC 5404 / NCIMB 10678 / 9a</strain>
    </source>
</reference>
<dbReference type="GO" id="GO:0006261">
    <property type="term" value="P:DNA-templated DNA replication"/>
    <property type="evidence" value="ECO:0007669"/>
    <property type="project" value="TreeGrafter"/>
</dbReference>
<name>K0AV97_GOTA9</name>
<dbReference type="KEGG" id="cad:Curi_c01140"/>
<feature type="domain" description="DNA polymerase III delta subunit C-terminal" evidence="8">
    <location>
        <begin position="208"/>
        <end position="324"/>
    </location>
</feature>
<dbReference type="InterPro" id="IPR027417">
    <property type="entry name" value="P-loop_NTPase"/>
</dbReference>
<dbReference type="InterPro" id="IPR015199">
    <property type="entry name" value="DNA_pol_III_delta_C"/>
</dbReference>
<organism evidence="9 10">
    <name type="scientific">Gottschalkia acidurici (strain ATCC 7906 / DSM 604 / BCRC 14475 / CIP 104303 / KCTC 5404 / NCIMB 10678 / 9a)</name>
    <name type="common">Clostridium acidurici</name>
    <dbReference type="NCBI Taxonomy" id="1128398"/>
    <lineage>
        <taxon>Bacteria</taxon>
        <taxon>Bacillati</taxon>
        <taxon>Bacillota</taxon>
        <taxon>Tissierellia</taxon>
        <taxon>Tissierellales</taxon>
        <taxon>Gottschalkiaceae</taxon>
        <taxon>Gottschalkia</taxon>
    </lineage>
</organism>
<dbReference type="InterPro" id="IPR050238">
    <property type="entry name" value="DNA_Rep/Repair_Clamp_Loader"/>
</dbReference>
<dbReference type="Pfam" id="PF09115">
    <property type="entry name" value="DNApol3-delta_C"/>
    <property type="match status" value="1"/>
</dbReference>
<proteinExistence type="predicted"/>
<keyword evidence="5" id="KW-0235">DNA replication</keyword>
<dbReference type="OrthoDB" id="9810148at2"/>
<comment type="catalytic activity">
    <reaction evidence="7">
        <text>DNA(n) + a 2'-deoxyribonucleoside 5'-triphosphate = DNA(n+1) + diphosphate</text>
        <dbReference type="Rhea" id="RHEA:22508"/>
        <dbReference type="Rhea" id="RHEA-COMP:17339"/>
        <dbReference type="Rhea" id="RHEA-COMP:17340"/>
        <dbReference type="ChEBI" id="CHEBI:33019"/>
        <dbReference type="ChEBI" id="CHEBI:61560"/>
        <dbReference type="ChEBI" id="CHEBI:173112"/>
        <dbReference type="EC" id="2.7.7.7"/>
    </reaction>
</comment>
<evidence type="ECO:0000313" key="9">
    <source>
        <dbReference type="EMBL" id="AFS77194.1"/>
    </source>
</evidence>
<dbReference type="GO" id="GO:0009360">
    <property type="term" value="C:DNA polymerase III complex"/>
    <property type="evidence" value="ECO:0007669"/>
    <property type="project" value="InterPro"/>
</dbReference>
<evidence type="ECO:0000256" key="1">
    <source>
        <dbReference type="ARBA" id="ARBA00012417"/>
    </source>
</evidence>
<dbReference type="PANTHER" id="PTHR11669">
    <property type="entry name" value="REPLICATION FACTOR C / DNA POLYMERASE III GAMMA-TAU SUBUNIT"/>
    <property type="match status" value="1"/>
</dbReference>
<dbReference type="Gene3D" id="3.40.50.300">
    <property type="entry name" value="P-loop containing nucleotide triphosphate hydrolases"/>
    <property type="match status" value="1"/>
</dbReference>
<dbReference type="EC" id="2.7.7.7" evidence="1"/>
<dbReference type="Gene3D" id="1.20.272.10">
    <property type="match status" value="1"/>
</dbReference>
<evidence type="ECO:0000259" key="8">
    <source>
        <dbReference type="Pfam" id="PF09115"/>
    </source>
</evidence>
<evidence type="ECO:0000256" key="7">
    <source>
        <dbReference type="ARBA" id="ARBA00049244"/>
    </source>
</evidence>
<evidence type="ECO:0000313" key="10">
    <source>
        <dbReference type="Proteomes" id="UP000006094"/>
    </source>
</evidence>
<dbReference type="PATRIC" id="fig|1128398.3.peg.113"/>
<accession>K0AV97</accession>
<dbReference type="HOGENOM" id="CLU_006229_4_0_9"/>